<accession>A0AAJ3N9S1</accession>
<name>A0AAJ3N9S1_9FLAO</name>
<protein>
    <recommendedName>
        <fullName evidence="3">RNA polymerase sigma-70 region 4 domain-containing protein</fullName>
    </recommendedName>
</protein>
<gene>
    <name evidence="1" type="ORF">BAY32_13415</name>
</gene>
<dbReference type="Gene3D" id="6.10.140.530">
    <property type="match status" value="1"/>
</dbReference>
<dbReference type="RefSeq" id="WP_165689873.1">
    <property type="nucleotide sequence ID" value="NZ_CP016377.1"/>
</dbReference>
<dbReference type="InterPro" id="IPR036388">
    <property type="entry name" value="WH-like_DNA-bd_sf"/>
</dbReference>
<evidence type="ECO:0000313" key="2">
    <source>
        <dbReference type="Proteomes" id="UP000190816"/>
    </source>
</evidence>
<evidence type="ECO:0008006" key="3">
    <source>
        <dbReference type="Google" id="ProtNLM"/>
    </source>
</evidence>
<evidence type="ECO:0000313" key="1">
    <source>
        <dbReference type="EMBL" id="OPB72138.1"/>
    </source>
</evidence>
<dbReference type="Gene3D" id="1.10.150.20">
    <property type="entry name" value="5' to 3' exonuclease, C-terminal subdomain"/>
    <property type="match status" value="1"/>
</dbReference>
<organism evidence="1 2">
    <name type="scientific">Elizabethkingia ursingii</name>
    <dbReference type="NCBI Taxonomy" id="1756150"/>
    <lineage>
        <taxon>Bacteria</taxon>
        <taxon>Pseudomonadati</taxon>
        <taxon>Bacteroidota</taxon>
        <taxon>Flavobacteriia</taxon>
        <taxon>Flavobacteriales</taxon>
        <taxon>Weeksellaceae</taxon>
        <taxon>Elizabethkingia</taxon>
    </lineage>
</organism>
<dbReference type="EMBL" id="MAIC01000018">
    <property type="protein sequence ID" value="OPB72138.1"/>
    <property type="molecule type" value="Genomic_DNA"/>
</dbReference>
<dbReference type="SUPFAM" id="SSF47789">
    <property type="entry name" value="C-terminal domain of RNA polymerase alpha subunit"/>
    <property type="match status" value="1"/>
</dbReference>
<dbReference type="Proteomes" id="UP000190816">
    <property type="component" value="Unassembled WGS sequence"/>
</dbReference>
<dbReference type="Gene3D" id="1.10.10.10">
    <property type="entry name" value="Winged helix-like DNA-binding domain superfamily/Winged helix DNA-binding domain"/>
    <property type="match status" value="1"/>
</dbReference>
<comment type="caution">
    <text evidence="1">The sequence shown here is derived from an EMBL/GenBank/DDBJ whole genome shotgun (WGS) entry which is preliminary data.</text>
</comment>
<reference evidence="1 2" key="1">
    <citation type="submission" date="2016-06" db="EMBL/GenBank/DDBJ databases">
        <authorList>
            <person name="Nicholson A.C."/>
        </authorList>
    </citation>
    <scope>NUCLEOTIDE SEQUENCE [LARGE SCALE GENOMIC DNA]</scope>
    <source>
        <strain evidence="1 2">G4123</strain>
    </source>
</reference>
<sequence length="730" mass="86290">MTIDEIYKNTDISVRSYNLCRYNNLNSLEKLLKYYNKHKSFKNLRNCGRKSNEELIEVCEKYLIISYKNEGENIEEIPIEELLSKLTRIQREVINSFILVNTNSLSVRSKNAISQFLDDNFSVRNFVEKILLDKGFKVVSIDNVGQKSIPELEIYISIVNEFIVNVSELSDERQLITLKNNFLIQRTFSISKIPSEILQSESIFQLTDFLLKNNAFYTQSHSLIIQKALKIYQKEKEHTLEEISLESNLSKERVRQIRKDCIDELFDKISFIKNFNDDLFQNYGIDKSSSLIEVNENLVKQVNTINKTNFSKEFVSYILSVYLSGDFIIIGNIEDVILPKFVNSRNRHNWNNFYIVNKKLSEVDFITLTNDINARIKERVEETYFFNFKSYLSKFMNNPDIELVELSFPIAEKIIYDEFGLHLDLDDNIVFKRNTIKQAFEYSYEALDKLGKPSKVEEITQKIFELHPNYKTDVKKVSASMKRKDGFVPVGRTSIFGLKKWENEVEDFKGGTIRSIANEYLMNSDEPKHISDLTQYILKYRPTSNEKSIYYNLRIDESQSFIFFKNSYIGLKKKKYPDNFKILTKSDLIEQMSWEDRYNLLVLFLSKENRLPLSINVPEEEVKLYRWMNVQKRKITLGKLDEEKTHLITEIFEKYSKINGRRLSNSDEKYNELISFLKLEHRLPSANKPGEENLYSFFYNQRKLNNKNELNDKETIKYYSILEIIKNFNL</sequence>
<proteinExistence type="predicted"/>
<dbReference type="KEGG" id="ego:BBD34_06945"/>
<dbReference type="AlphaFoldDB" id="A0AAJ3N9S1"/>